<dbReference type="HOGENOM" id="CLU_171568_1_1_6"/>
<dbReference type="STRING" id="1217705.F900_01425"/>
<dbReference type="AlphaFoldDB" id="N9NI70"/>
<protein>
    <recommendedName>
        <fullName evidence="1">Arc-like DNA binding domain-containing protein</fullName>
    </recommendedName>
</protein>
<dbReference type="EMBL" id="APRP01000016">
    <property type="protein sequence ID" value="ENX01665.1"/>
    <property type="molecule type" value="Genomic_DNA"/>
</dbReference>
<dbReference type="GO" id="GO:0006355">
    <property type="term" value="P:regulation of DNA-templated transcription"/>
    <property type="evidence" value="ECO:0007669"/>
    <property type="project" value="InterPro"/>
</dbReference>
<evidence type="ECO:0000313" key="3">
    <source>
        <dbReference type="Proteomes" id="UP000013248"/>
    </source>
</evidence>
<gene>
    <name evidence="2" type="ORF">F900_01425</name>
</gene>
<dbReference type="InterPro" id="IPR010985">
    <property type="entry name" value="Ribbon_hlx_hlx"/>
</dbReference>
<accession>N9NI70</accession>
<dbReference type="PATRIC" id="fig|1217705.3.peg.1370"/>
<feature type="domain" description="Arc-like DNA binding" evidence="1">
    <location>
        <begin position="2"/>
        <end position="46"/>
    </location>
</feature>
<evidence type="ECO:0000313" key="2">
    <source>
        <dbReference type="EMBL" id="ENX01665.1"/>
    </source>
</evidence>
<name>N9NI70_9GAMM</name>
<reference evidence="2 3" key="1">
    <citation type="submission" date="2013-02" db="EMBL/GenBank/DDBJ databases">
        <title>The Genome Sequence of Acinetobacter sp. ANC 3862.</title>
        <authorList>
            <consortium name="The Broad Institute Genome Sequencing Platform"/>
            <consortium name="The Broad Institute Genome Sequencing Center for Infectious Disease"/>
            <person name="Cerqueira G."/>
            <person name="Feldgarden M."/>
            <person name="Courvalin P."/>
            <person name="Perichon B."/>
            <person name="Grillot-Courvalin C."/>
            <person name="Clermont D."/>
            <person name="Rocha E."/>
            <person name="Yoon E.-J."/>
            <person name="Nemec A."/>
            <person name="Walker B."/>
            <person name="Young S.K."/>
            <person name="Zeng Q."/>
            <person name="Gargeya S."/>
            <person name="Fitzgerald M."/>
            <person name="Haas B."/>
            <person name="Abouelleil A."/>
            <person name="Alvarado L."/>
            <person name="Arachchi H.M."/>
            <person name="Berlin A.M."/>
            <person name="Chapman S.B."/>
            <person name="Dewar J."/>
            <person name="Goldberg J."/>
            <person name="Griggs A."/>
            <person name="Gujja S."/>
            <person name="Hansen M."/>
            <person name="Howarth C."/>
            <person name="Imamovic A."/>
            <person name="Larimer J."/>
            <person name="McCowan C."/>
            <person name="Murphy C."/>
            <person name="Neiman D."/>
            <person name="Pearson M."/>
            <person name="Priest M."/>
            <person name="Roberts A."/>
            <person name="Saif S."/>
            <person name="Shea T."/>
            <person name="Sisk P."/>
            <person name="Sykes S."/>
            <person name="Wortman J."/>
            <person name="Nusbaum C."/>
            <person name="Birren B."/>
        </authorList>
    </citation>
    <scope>NUCLEOTIDE SEQUENCE [LARGE SCALE GENOMIC DNA]</scope>
    <source>
        <strain evidence="2 3">ANC 3862</strain>
    </source>
</reference>
<dbReference type="InterPro" id="IPR013321">
    <property type="entry name" value="Arc_rbn_hlx_hlx"/>
</dbReference>
<dbReference type="eggNOG" id="ENOG5031DR9">
    <property type="taxonomic scope" value="Bacteria"/>
</dbReference>
<dbReference type="GO" id="GO:0003677">
    <property type="term" value="F:DNA binding"/>
    <property type="evidence" value="ECO:0007669"/>
    <property type="project" value="InterPro"/>
</dbReference>
<dbReference type="Proteomes" id="UP000013248">
    <property type="component" value="Unassembled WGS sequence"/>
</dbReference>
<comment type="caution">
    <text evidence="2">The sequence shown here is derived from an EMBL/GenBank/DDBJ whole genome shotgun (WGS) entry which is preliminary data.</text>
</comment>
<dbReference type="RefSeq" id="WP_005216200.1">
    <property type="nucleotide sequence ID" value="NZ_KB850089.1"/>
</dbReference>
<dbReference type="SUPFAM" id="SSF47598">
    <property type="entry name" value="Ribbon-helix-helix"/>
    <property type="match status" value="1"/>
</dbReference>
<dbReference type="Pfam" id="PF03869">
    <property type="entry name" value="Arc"/>
    <property type="match status" value="1"/>
</dbReference>
<dbReference type="Gene3D" id="1.10.1220.10">
    <property type="entry name" value="Met repressor-like"/>
    <property type="match status" value="1"/>
</dbReference>
<sequence>MARTDPQFNLRVPQELKQLVEDAAKKSGRSINAEAVFRLEQSFTQDKKLLEISSVMTKTMMNSLEAMDTALSKIVHLQDELDEKTKLLNKLSKKSDED</sequence>
<proteinExistence type="predicted"/>
<organism evidence="2 3">
    <name type="scientific">Acinetobacter modestus</name>
    <dbReference type="NCBI Taxonomy" id="1776740"/>
    <lineage>
        <taxon>Bacteria</taxon>
        <taxon>Pseudomonadati</taxon>
        <taxon>Pseudomonadota</taxon>
        <taxon>Gammaproteobacteria</taxon>
        <taxon>Moraxellales</taxon>
        <taxon>Moraxellaceae</taxon>
        <taxon>Acinetobacter</taxon>
    </lineage>
</organism>
<evidence type="ECO:0000259" key="1">
    <source>
        <dbReference type="Pfam" id="PF03869"/>
    </source>
</evidence>
<dbReference type="InterPro" id="IPR005569">
    <property type="entry name" value="Arc_DNA-bd_dom"/>
</dbReference>